<keyword evidence="5" id="KW-1185">Reference proteome</keyword>
<gene>
    <name evidence="4" type="ORF">RM590_02545</name>
</gene>
<evidence type="ECO:0000259" key="3">
    <source>
        <dbReference type="Pfam" id="PF13581"/>
    </source>
</evidence>
<dbReference type="CDD" id="cd16936">
    <property type="entry name" value="HATPase_RsbW-like"/>
    <property type="match status" value="1"/>
</dbReference>
<dbReference type="SUPFAM" id="SSF55874">
    <property type="entry name" value="ATPase domain of HSP90 chaperone/DNA topoisomerase II/histidine kinase"/>
    <property type="match status" value="1"/>
</dbReference>
<evidence type="ECO:0000256" key="2">
    <source>
        <dbReference type="SAM" id="MobiDB-lite"/>
    </source>
</evidence>
<reference evidence="5" key="1">
    <citation type="submission" date="2023-07" db="EMBL/GenBank/DDBJ databases">
        <title>30 novel species of actinomycetes from the DSMZ collection.</title>
        <authorList>
            <person name="Nouioui I."/>
        </authorList>
    </citation>
    <scope>NUCLEOTIDE SEQUENCE [LARGE SCALE GENOMIC DNA]</scope>
    <source>
        <strain evidence="5">DSM 44938</strain>
    </source>
</reference>
<keyword evidence="1" id="KW-0723">Serine/threonine-protein kinase</keyword>
<protein>
    <submittedName>
        <fullName evidence="4">ATP-binding protein</fullName>
    </submittedName>
</protein>
<organism evidence="4 5">
    <name type="scientific">Streptomyces litchfieldiae</name>
    <dbReference type="NCBI Taxonomy" id="3075543"/>
    <lineage>
        <taxon>Bacteria</taxon>
        <taxon>Bacillati</taxon>
        <taxon>Actinomycetota</taxon>
        <taxon>Actinomycetes</taxon>
        <taxon>Kitasatosporales</taxon>
        <taxon>Streptomycetaceae</taxon>
        <taxon>Streptomyces</taxon>
    </lineage>
</organism>
<dbReference type="RefSeq" id="WP_311702655.1">
    <property type="nucleotide sequence ID" value="NZ_JAVREL010000001.1"/>
</dbReference>
<name>A0ABU2MIV3_9ACTN</name>
<keyword evidence="4" id="KW-0067">ATP-binding</keyword>
<dbReference type="InterPro" id="IPR003594">
    <property type="entry name" value="HATPase_dom"/>
</dbReference>
<accession>A0ABU2MIV3</accession>
<dbReference type="InterPro" id="IPR050267">
    <property type="entry name" value="Anti-sigma-factor_SerPK"/>
</dbReference>
<evidence type="ECO:0000256" key="1">
    <source>
        <dbReference type="ARBA" id="ARBA00022527"/>
    </source>
</evidence>
<evidence type="ECO:0000313" key="5">
    <source>
        <dbReference type="Proteomes" id="UP001183246"/>
    </source>
</evidence>
<dbReference type="InterPro" id="IPR036890">
    <property type="entry name" value="HATPase_C_sf"/>
</dbReference>
<keyword evidence="1" id="KW-0808">Transferase</keyword>
<dbReference type="GO" id="GO:0005524">
    <property type="term" value="F:ATP binding"/>
    <property type="evidence" value="ECO:0007669"/>
    <property type="project" value="UniProtKB-KW"/>
</dbReference>
<comment type="caution">
    <text evidence="4">The sequence shown here is derived from an EMBL/GenBank/DDBJ whole genome shotgun (WGS) entry which is preliminary data.</text>
</comment>
<keyword evidence="4" id="KW-0547">Nucleotide-binding</keyword>
<feature type="region of interest" description="Disordered" evidence="2">
    <location>
        <begin position="86"/>
        <end position="109"/>
    </location>
</feature>
<dbReference type="Pfam" id="PF13581">
    <property type="entry name" value="HATPase_c_2"/>
    <property type="match status" value="1"/>
</dbReference>
<feature type="domain" description="Histidine kinase/HSP90-like ATPase" evidence="3">
    <location>
        <begin position="31"/>
        <end position="129"/>
    </location>
</feature>
<evidence type="ECO:0000313" key="4">
    <source>
        <dbReference type="EMBL" id="MDT0341527.1"/>
    </source>
</evidence>
<dbReference type="EMBL" id="JAVREL010000001">
    <property type="protein sequence ID" value="MDT0341527.1"/>
    <property type="molecule type" value="Genomic_DNA"/>
</dbReference>
<sequence>MNGTKISDIASAPAFAPTVVRGDSPQSVLRAREATRAFTDSLAPVPDPATADALVLVVSELVTNALRHGGGRFALELAAAPDTVTVAVSDPSPTRPRERTPDLDDGSGGFGWRMVRGLASQLAITPGPGAGKTIHAGFPR</sequence>
<dbReference type="Gene3D" id="3.30.565.10">
    <property type="entry name" value="Histidine kinase-like ATPase, C-terminal domain"/>
    <property type="match status" value="1"/>
</dbReference>
<dbReference type="PANTHER" id="PTHR35526:SF3">
    <property type="entry name" value="ANTI-SIGMA-F FACTOR RSBW"/>
    <property type="match status" value="1"/>
</dbReference>
<dbReference type="Proteomes" id="UP001183246">
    <property type="component" value="Unassembled WGS sequence"/>
</dbReference>
<keyword evidence="1" id="KW-0418">Kinase</keyword>
<dbReference type="PANTHER" id="PTHR35526">
    <property type="entry name" value="ANTI-SIGMA-F FACTOR RSBW-RELATED"/>
    <property type="match status" value="1"/>
</dbReference>
<proteinExistence type="predicted"/>